<organism evidence="1 2">
    <name type="scientific">Jimgerdemannia flammicorona</name>
    <dbReference type="NCBI Taxonomy" id="994334"/>
    <lineage>
        <taxon>Eukaryota</taxon>
        <taxon>Fungi</taxon>
        <taxon>Fungi incertae sedis</taxon>
        <taxon>Mucoromycota</taxon>
        <taxon>Mucoromycotina</taxon>
        <taxon>Endogonomycetes</taxon>
        <taxon>Endogonales</taxon>
        <taxon>Endogonaceae</taxon>
        <taxon>Jimgerdemannia</taxon>
    </lineage>
</organism>
<evidence type="ECO:0000313" key="2">
    <source>
        <dbReference type="Proteomes" id="UP000268093"/>
    </source>
</evidence>
<proteinExistence type="predicted"/>
<dbReference type="EMBL" id="RBNI01014376">
    <property type="protein sequence ID" value="RUP21727.1"/>
    <property type="molecule type" value="Genomic_DNA"/>
</dbReference>
<sequence>MCSQHTSQYQCLLRMLQLRHELILSMYPASGLLEFDELGDENFINALVSAFMDGNRWHRSTKVDKMVEILRYTRIHHPDDKTIVFSQWIMLVRAHHCIFACSRKWISQTDTILLARHLRKNPDGRRV</sequence>
<name>A0A433BAH7_9FUNG</name>
<protein>
    <submittedName>
        <fullName evidence="1">Uncharacterized protein</fullName>
    </submittedName>
</protein>
<dbReference type="AlphaFoldDB" id="A0A433BAH7"/>
<reference evidence="1 2" key="1">
    <citation type="journal article" date="2018" name="New Phytol.">
        <title>Phylogenomics of Endogonaceae and evolution of mycorrhizas within Mucoromycota.</title>
        <authorList>
            <person name="Chang Y."/>
            <person name="Desiro A."/>
            <person name="Na H."/>
            <person name="Sandor L."/>
            <person name="Lipzen A."/>
            <person name="Clum A."/>
            <person name="Barry K."/>
            <person name="Grigoriev I.V."/>
            <person name="Martin F.M."/>
            <person name="Stajich J.E."/>
            <person name="Smith M.E."/>
            <person name="Bonito G."/>
            <person name="Spatafora J.W."/>
        </authorList>
    </citation>
    <scope>NUCLEOTIDE SEQUENCE [LARGE SCALE GENOMIC DNA]</scope>
    <source>
        <strain evidence="1 2">GMNB39</strain>
    </source>
</reference>
<gene>
    <name evidence="1" type="ORF">BC936DRAFT_139162</name>
</gene>
<keyword evidence="2" id="KW-1185">Reference proteome</keyword>
<evidence type="ECO:0000313" key="1">
    <source>
        <dbReference type="EMBL" id="RUP21727.1"/>
    </source>
</evidence>
<dbReference type="Proteomes" id="UP000268093">
    <property type="component" value="Unassembled WGS sequence"/>
</dbReference>
<accession>A0A433BAH7</accession>
<comment type="caution">
    <text evidence="1">The sequence shown here is derived from an EMBL/GenBank/DDBJ whole genome shotgun (WGS) entry which is preliminary data.</text>
</comment>